<keyword evidence="2" id="KW-0472">Membrane</keyword>
<organism evidence="3 4">
    <name type="scientific">Gnathostoma spinigerum</name>
    <dbReference type="NCBI Taxonomy" id="75299"/>
    <lineage>
        <taxon>Eukaryota</taxon>
        <taxon>Metazoa</taxon>
        <taxon>Ecdysozoa</taxon>
        <taxon>Nematoda</taxon>
        <taxon>Chromadorea</taxon>
        <taxon>Rhabditida</taxon>
        <taxon>Spirurina</taxon>
        <taxon>Gnathostomatomorpha</taxon>
        <taxon>Gnathostomatoidea</taxon>
        <taxon>Gnathostomatidae</taxon>
        <taxon>Gnathostoma</taxon>
    </lineage>
</organism>
<gene>
    <name evidence="3" type="ORF">AB6A40_003093</name>
</gene>
<proteinExistence type="predicted"/>
<keyword evidence="2" id="KW-1133">Transmembrane helix</keyword>
<evidence type="ECO:0008006" key="5">
    <source>
        <dbReference type="Google" id="ProtNLM"/>
    </source>
</evidence>
<keyword evidence="2" id="KW-0812">Transmembrane</keyword>
<dbReference type="AlphaFoldDB" id="A0ABD6EGC2"/>
<feature type="transmembrane region" description="Helical" evidence="2">
    <location>
        <begin position="21"/>
        <end position="44"/>
    </location>
</feature>
<reference evidence="3 4" key="1">
    <citation type="submission" date="2024-08" db="EMBL/GenBank/DDBJ databases">
        <title>Gnathostoma spinigerum genome.</title>
        <authorList>
            <person name="Gonzalez-Bertolin B."/>
            <person name="Monzon S."/>
            <person name="Zaballos A."/>
            <person name="Jimenez P."/>
            <person name="Dekumyoy P."/>
            <person name="Varona S."/>
            <person name="Cuesta I."/>
            <person name="Sumanam S."/>
            <person name="Adisakwattana P."/>
            <person name="Gasser R.B."/>
            <person name="Hernandez-Gonzalez A."/>
            <person name="Young N.D."/>
            <person name="Perteguer M.J."/>
        </authorList>
    </citation>
    <scope>NUCLEOTIDE SEQUENCE [LARGE SCALE GENOMIC DNA]</scope>
    <source>
        <strain evidence="3">AL3</strain>
        <tissue evidence="3">Liver</tissue>
    </source>
</reference>
<keyword evidence="4" id="KW-1185">Reference proteome</keyword>
<feature type="transmembrane region" description="Helical" evidence="2">
    <location>
        <begin position="64"/>
        <end position="85"/>
    </location>
</feature>
<sequence>MKLLVVRDESSKIFGHRWLNSQISLFIGLIQLSICIWAMAQHVFSLSKYNEILYCDFVNGSEPVLLVGVDIIIFDVGLFHSLWGIESCIAEHLDGGYGRFGWCVCHISAFVICLPIAFISRPKPYSLWPLLIQQSAYGVGLLILSLAALPRVLPTFTGDNNAASLFSVSIYAAGATMNFFLLYIFWHWYWHVESMWDSAHKVRSDHAVINPNNRTKRALIRYRPEPSGSTSNDHQSLIIDDDQSQHHFAQSSMKSVLRIVNGSVRQAADHESTETAALVTHCDSPCSDSGPCFGNSDGTPQQRANDGQGSFGCRNQTVGEACVKSNDYDSKLQSAAKLECHDYKSEQRINDSKSQRPRLDARREPVRRTSTTSVTRQRRSSNVQKHEINGTVSHGRAPLLRSDIDTLGERTEGMMSTCENAKHLPQYTRCVRLGYRSHSSNSCGKSRQYVRTASYTSGWQRLPLNTTTKEVHCGIGSPKHCCDLSNRPPSFVSFPQCENMTNDEYMLPTERLPPWPFQSAL</sequence>
<dbReference type="Proteomes" id="UP001608902">
    <property type="component" value="Unassembled WGS sequence"/>
</dbReference>
<evidence type="ECO:0000313" key="3">
    <source>
        <dbReference type="EMBL" id="MFH4976384.1"/>
    </source>
</evidence>
<evidence type="ECO:0000256" key="2">
    <source>
        <dbReference type="SAM" id="Phobius"/>
    </source>
</evidence>
<dbReference type="EMBL" id="JBGFUD010001510">
    <property type="protein sequence ID" value="MFH4976384.1"/>
    <property type="molecule type" value="Genomic_DNA"/>
</dbReference>
<comment type="caution">
    <text evidence="3">The sequence shown here is derived from an EMBL/GenBank/DDBJ whole genome shotgun (WGS) entry which is preliminary data.</text>
</comment>
<evidence type="ECO:0000313" key="4">
    <source>
        <dbReference type="Proteomes" id="UP001608902"/>
    </source>
</evidence>
<evidence type="ECO:0000256" key="1">
    <source>
        <dbReference type="SAM" id="MobiDB-lite"/>
    </source>
</evidence>
<feature type="transmembrane region" description="Helical" evidence="2">
    <location>
        <begin position="165"/>
        <end position="190"/>
    </location>
</feature>
<feature type="region of interest" description="Disordered" evidence="1">
    <location>
        <begin position="345"/>
        <end position="388"/>
    </location>
</feature>
<feature type="transmembrane region" description="Helical" evidence="2">
    <location>
        <begin position="131"/>
        <end position="153"/>
    </location>
</feature>
<dbReference type="PANTHER" id="PTHR40288">
    <property type="entry name" value="PROTEIN CBG16535-RELATED"/>
    <property type="match status" value="1"/>
</dbReference>
<name>A0ABD6EGC2_9BILA</name>
<protein>
    <recommendedName>
        <fullName evidence="5">Transmembrane protein</fullName>
    </recommendedName>
</protein>
<feature type="transmembrane region" description="Helical" evidence="2">
    <location>
        <begin position="97"/>
        <end position="119"/>
    </location>
</feature>
<accession>A0ABD6EGC2</accession>
<dbReference type="PANTHER" id="PTHR40288:SF2">
    <property type="entry name" value="G PROTEIN-COUPLED RECEPTOR-RELATED"/>
    <property type="match status" value="1"/>
</dbReference>
<feature type="compositionally biased region" description="Basic and acidic residues" evidence="1">
    <location>
        <begin position="345"/>
        <end position="367"/>
    </location>
</feature>